<evidence type="ECO:0000313" key="2">
    <source>
        <dbReference type="EMBL" id="SVC94300.1"/>
    </source>
</evidence>
<feature type="transmembrane region" description="Helical" evidence="1">
    <location>
        <begin position="12"/>
        <end position="30"/>
    </location>
</feature>
<keyword evidence="1" id="KW-1133">Transmembrane helix</keyword>
<keyword evidence="1" id="KW-0812">Transmembrane</keyword>
<dbReference type="EMBL" id="UINC01120062">
    <property type="protein sequence ID" value="SVC94300.1"/>
    <property type="molecule type" value="Genomic_DNA"/>
</dbReference>
<name>A0A382RAD9_9ZZZZ</name>
<reference evidence="2" key="1">
    <citation type="submission" date="2018-05" db="EMBL/GenBank/DDBJ databases">
        <authorList>
            <person name="Lanie J.A."/>
            <person name="Ng W.-L."/>
            <person name="Kazmierczak K.M."/>
            <person name="Andrzejewski T.M."/>
            <person name="Davidsen T.M."/>
            <person name="Wayne K.J."/>
            <person name="Tettelin H."/>
            <person name="Glass J.I."/>
            <person name="Rusch D."/>
            <person name="Podicherti R."/>
            <person name="Tsui H.-C.T."/>
            <person name="Winkler M.E."/>
        </authorList>
    </citation>
    <scope>NUCLEOTIDE SEQUENCE</scope>
</reference>
<organism evidence="2">
    <name type="scientific">marine metagenome</name>
    <dbReference type="NCBI Taxonomy" id="408172"/>
    <lineage>
        <taxon>unclassified sequences</taxon>
        <taxon>metagenomes</taxon>
        <taxon>ecological metagenomes</taxon>
    </lineage>
</organism>
<accession>A0A382RAD9</accession>
<dbReference type="AlphaFoldDB" id="A0A382RAD9"/>
<feature type="non-terminal residue" evidence="2">
    <location>
        <position position="265"/>
    </location>
</feature>
<sequence>MSDVIQLFQDGGPLMWILLACSLIAVAVIVERAVRLRRRALIDPEVVEDIQTHVEQGKIDMAIARHHGSPSLIGRILSKGLDEYTNTSADIETSLVEAGERGLQVLKPREGVERLHPTQDRVPRGGLHGLCLRQHLRPVMPVMGNPFLPHQIGDLLLVPRLVLMAFRVSERMGGGTKADDRFALRDVIQEIPELCLGPSSKTREENQQVGLRQGLDARDVLHLVRVHETSLVKGVCDRNAETVVPLQNLRQHGHRLLRTILLVAR</sequence>
<evidence type="ECO:0000256" key="1">
    <source>
        <dbReference type="SAM" id="Phobius"/>
    </source>
</evidence>
<keyword evidence="1" id="KW-0472">Membrane</keyword>
<protein>
    <submittedName>
        <fullName evidence="2">Uncharacterized protein</fullName>
    </submittedName>
</protein>
<gene>
    <name evidence="2" type="ORF">METZ01_LOCUS347154</name>
</gene>
<proteinExistence type="predicted"/>